<dbReference type="InterPro" id="IPR037401">
    <property type="entry name" value="SnoaL-like"/>
</dbReference>
<proteinExistence type="predicted"/>
<dbReference type="InterPro" id="IPR032710">
    <property type="entry name" value="NTF2-like_dom_sf"/>
</dbReference>
<keyword evidence="3" id="KW-1185">Reference proteome</keyword>
<gene>
    <name evidence="2" type="ORF">LZ495_13850</name>
</gene>
<dbReference type="Proteomes" id="UP001165378">
    <property type="component" value="Unassembled WGS sequence"/>
</dbReference>
<comment type="caution">
    <text evidence="2">The sequence shown here is derived from an EMBL/GenBank/DDBJ whole genome shotgun (WGS) entry which is preliminary data.</text>
</comment>
<reference evidence="2" key="1">
    <citation type="submission" date="2022-01" db="EMBL/GenBank/DDBJ databases">
        <title>Genome-Based Taxonomic Classification of the Phylum Actinobacteria.</title>
        <authorList>
            <person name="Gao Y."/>
        </authorList>
    </citation>
    <scope>NUCLEOTIDE SEQUENCE</scope>
    <source>
        <strain evidence="2">KLBMP 8922</strain>
    </source>
</reference>
<organism evidence="2 3">
    <name type="scientific">Yinghuangia soli</name>
    <dbReference type="NCBI Taxonomy" id="2908204"/>
    <lineage>
        <taxon>Bacteria</taxon>
        <taxon>Bacillati</taxon>
        <taxon>Actinomycetota</taxon>
        <taxon>Actinomycetes</taxon>
        <taxon>Kitasatosporales</taxon>
        <taxon>Streptomycetaceae</taxon>
        <taxon>Yinghuangia</taxon>
    </lineage>
</organism>
<evidence type="ECO:0000313" key="2">
    <source>
        <dbReference type="EMBL" id="MCF2528293.1"/>
    </source>
</evidence>
<dbReference type="Pfam" id="PF12680">
    <property type="entry name" value="SnoaL_2"/>
    <property type="match status" value="1"/>
</dbReference>
<protein>
    <submittedName>
        <fullName evidence="2">Nuclear transport factor 2 family protein</fullName>
    </submittedName>
</protein>
<evidence type="ECO:0000313" key="3">
    <source>
        <dbReference type="Proteomes" id="UP001165378"/>
    </source>
</evidence>
<accession>A0AA41PYK9</accession>
<dbReference type="SUPFAM" id="SSF54427">
    <property type="entry name" value="NTF2-like"/>
    <property type="match status" value="1"/>
</dbReference>
<name>A0AA41PYK9_9ACTN</name>
<sequence length="133" mass="14671">MGASHTATLVSAYLSALERADLDAVLKLFVPGATVHSPLYGTKSASEFFPEVFADTSRAELHLRGVMEGRGAEGQRLVSFWFRYDWWMASGTPAPFDVVDLAELGDDGRITTLRIVYDTVDVRPKYEAELAAR</sequence>
<dbReference type="EMBL" id="JAKFHA010000006">
    <property type="protein sequence ID" value="MCF2528293.1"/>
    <property type="molecule type" value="Genomic_DNA"/>
</dbReference>
<dbReference type="AlphaFoldDB" id="A0AA41PYK9"/>
<dbReference type="Gene3D" id="3.10.450.50">
    <property type="match status" value="1"/>
</dbReference>
<dbReference type="RefSeq" id="WP_235052455.1">
    <property type="nucleotide sequence ID" value="NZ_JAKFHA010000006.1"/>
</dbReference>
<evidence type="ECO:0000259" key="1">
    <source>
        <dbReference type="Pfam" id="PF12680"/>
    </source>
</evidence>
<feature type="domain" description="SnoaL-like" evidence="1">
    <location>
        <begin position="10"/>
        <end position="111"/>
    </location>
</feature>